<dbReference type="PROSITE" id="PS00552">
    <property type="entry name" value="HTH_MERR_1"/>
    <property type="match status" value="1"/>
</dbReference>
<evidence type="ECO:0000313" key="3">
    <source>
        <dbReference type="EMBL" id="MCF4005880.1"/>
    </source>
</evidence>
<comment type="caution">
    <text evidence="3">The sequence shown here is derived from an EMBL/GenBank/DDBJ whole genome shotgun (WGS) entry which is preliminary data.</text>
</comment>
<dbReference type="RefSeq" id="WP_236117670.1">
    <property type="nucleotide sequence ID" value="NZ_JAKGSI010000001.1"/>
</dbReference>
<dbReference type="PANTHER" id="PTHR30204">
    <property type="entry name" value="REDOX-CYCLING DRUG-SENSING TRANSCRIPTIONAL ACTIVATOR SOXR"/>
    <property type="match status" value="1"/>
</dbReference>
<dbReference type="InterPro" id="IPR012925">
    <property type="entry name" value="TipAS_dom"/>
</dbReference>
<dbReference type="Gene3D" id="1.10.490.50">
    <property type="entry name" value="Antibiotic binding domain of TipA-like multidrug resistance regulators"/>
    <property type="match status" value="1"/>
</dbReference>
<dbReference type="AlphaFoldDB" id="A0A9X1QRW9"/>
<proteinExistence type="predicted"/>
<dbReference type="InterPro" id="IPR000551">
    <property type="entry name" value="MerR-type_HTH_dom"/>
</dbReference>
<keyword evidence="1" id="KW-0238">DNA-binding</keyword>
<evidence type="ECO:0000256" key="1">
    <source>
        <dbReference type="ARBA" id="ARBA00023125"/>
    </source>
</evidence>
<dbReference type="InterPro" id="IPR036244">
    <property type="entry name" value="TipA-like_antibiotic-bd"/>
</dbReference>
<sequence length="255" mass="29605">MSDYSIGEAAEALNISTRTLRYWDEIHVLSPQWRTVSGNYRVYTDDDLERASRILIFREIGMPLKEIKRALEQPELVRSQLEKHLVQLQEDMSHLQWRVHAVQRLLKEEPVTYFNKAAELFGPEWDGWQQEAQERWGDTPEWEQSQTAMENADEATLRKAQAEQAEFVDALGLARERKVAPGSEEAAQLVDSHRATIERWYTCTLEKQVLLSSLYQQDPRFHSMYGSEENAHYLRALILGEAERQGIDPSSLTWG</sequence>
<reference evidence="3" key="1">
    <citation type="submission" date="2022-01" db="EMBL/GenBank/DDBJ databases">
        <title>Corynebacterium sp. nov isolated from isolated from the feces of the greater white-fronted geese (Anser albifrons) at Poyang Lake, PR China.</title>
        <authorList>
            <person name="Liu Q."/>
        </authorList>
    </citation>
    <scope>NUCLEOTIDE SEQUENCE</scope>
    <source>
        <strain evidence="3">JCM 32435</strain>
    </source>
</reference>
<dbReference type="PROSITE" id="PS50937">
    <property type="entry name" value="HTH_MERR_2"/>
    <property type="match status" value="1"/>
</dbReference>
<dbReference type="SMART" id="SM00422">
    <property type="entry name" value="HTH_MERR"/>
    <property type="match status" value="1"/>
</dbReference>
<dbReference type="SUPFAM" id="SSF89082">
    <property type="entry name" value="Antibiotic binding domain of TipA-like multidrug resistance regulators"/>
    <property type="match status" value="1"/>
</dbReference>
<dbReference type="GO" id="GO:0003677">
    <property type="term" value="F:DNA binding"/>
    <property type="evidence" value="ECO:0007669"/>
    <property type="project" value="UniProtKB-KW"/>
</dbReference>
<dbReference type="SUPFAM" id="SSF46955">
    <property type="entry name" value="Putative DNA-binding domain"/>
    <property type="match status" value="1"/>
</dbReference>
<protein>
    <submittedName>
        <fullName evidence="3">MerR family transcriptional regulator</fullName>
    </submittedName>
</protein>
<dbReference type="InterPro" id="IPR047057">
    <property type="entry name" value="MerR_fam"/>
</dbReference>
<organism evidence="3 4">
    <name type="scientific">Corynebacterium uropygiale</name>
    <dbReference type="NCBI Taxonomy" id="1775911"/>
    <lineage>
        <taxon>Bacteria</taxon>
        <taxon>Bacillati</taxon>
        <taxon>Actinomycetota</taxon>
        <taxon>Actinomycetes</taxon>
        <taxon>Mycobacteriales</taxon>
        <taxon>Corynebacteriaceae</taxon>
        <taxon>Corynebacterium</taxon>
    </lineage>
</organism>
<gene>
    <name evidence="3" type="ORF">L1O03_01655</name>
</gene>
<keyword evidence="4" id="KW-1185">Reference proteome</keyword>
<dbReference type="Pfam" id="PF13411">
    <property type="entry name" value="MerR_1"/>
    <property type="match status" value="1"/>
</dbReference>
<feature type="domain" description="HTH merR-type" evidence="2">
    <location>
        <begin position="1"/>
        <end position="73"/>
    </location>
</feature>
<evidence type="ECO:0000313" key="4">
    <source>
        <dbReference type="Proteomes" id="UP001139336"/>
    </source>
</evidence>
<accession>A0A9X1QRW9</accession>
<dbReference type="CDD" id="cd01106">
    <property type="entry name" value="HTH_TipAL-Mta"/>
    <property type="match status" value="1"/>
</dbReference>
<name>A0A9X1QRW9_9CORY</name>
<dbReference type="PANTHER" id="PTHR30204:SF96">
    <property type="entry name" value="CHROMOSOME-ANCHORING PROTEIN RACA"/>
    <property type="match status" value="1"/>
</dbReference>
<dbReference type="GO" id="GO:0003700">
    <property type="term" value="F:DNA-binding transcription factor activity"/>
    <property type="evidence" value="ECO:0007669"/>
    <property type="project" value="InterPro"/>
</dbReference>
<dbReference type="Pfam" id="PF07739">
    <property type="entry name" value="TipAS"/>
    <property type="match status" value="1"/>
</dbReference>
<dbReference type="EMBL" id="JAKGSI010000001">
    <property type="protein sequence ID" value="MCF4005880.1"/>
    <property type="molecule type" value="Genomic_DNA"/>
</dbReference>
<evidence type="ECO:0000259" key="2">
    <source>
        <dbReference type="PROSITE" id="PS50937"/>
    </source>
</evidence>
<dbReference type="InterPro" id="IPR009061">
    <property type="entry name" value="DNA-bd_dom_put_sf"/>
</dbReference>
<dbReference type="Proteomes" id="UP001139336">
    <property type="component" value="Unassembled WGS sequence"/>
</dbReference>
<dbReference type="Gene3D" id="1.10.1660.10">
    <property type="match status" value="1"/>
</dbReference>